<comment type="function">
    <text evidence="2">Destroys radicals which are normally produced within the cells and which are toxic to biological systems.</text>
</comment>
<dbReference type="PROSITE" id="PS00332">
    <property type="entry name" value="SOD_CU_ZN_2"/>
    <property type="match status" value="1"/>
</dbReference>
<keyword evidence="2" id="KW-0560">Oxidoreductase</keyword>
<dbReference type="PANTHER" id="PTHR10003">
    <property type="entry name" value="SUPEROXIDE DISMUTASE CU-ZN -RELATED"/>
    <property type="match status" value="1"/>
</dbReference>
<keyword evidence="3" id="KW-0732">Signal</keyword>
<sequence length="177" mass="18257">MALLRPPFLLAAFTLGLTVLGPFAHAADEASASLIGTDGANHGTAHLTETPTGVLLRIEATHLPAGWHGLHFHEKGVCTPPKFTSAGSHVHAASPVVHGLLNPKANDDGDLPNLFVASDGTATVELHTTLVSLHGTDNRPALLDTDGSSLVIHAKPDDYTTQPIGGAGDRIACGVIH</sequence>
<dbReference type="InterPro" id="IPR036423">
    <property type="entry name" value="SOD-like_Cu/Zn_dom_sf"/>
</dbReference>
<proteinExistence type="inferred from homology"/>
<keyword evidence="2" id="KW-0186">Copper</keyword>
<gene>
    <name evidence="5" type="ORF">GOB87_13725</name>
</gene>
<evidence type="ECO:0000313" key="6">
    <source>
        <dbReference type="Proteomes" id="UP000597459"/>
    </source>
</evidence>
<dbReference type="AlphaFoldDB" id="A0A967BEH9"/>
<dbReference type="CDD" id="cd00305">
    <property type="entry name" value="Cu-Zn_Superoxide_Dismutase"/>
    <property type="match status" value="1"/>
</dbReference>
<feature type="signal peptide" evidence="3">
    <location>
        <begin position="1"/>
        <end position="26"/>
    </location>
</feature>
<feature type="chain" id="PRO_5036707071" description="Superoxide dismutase [Cu-Zn]" evidence="3">
    <location>
        <begin position="27"/>
        <end position="177"/>
    </location>
</feature>
<dbReference type="EC" id="1.15.1.1" evidence="2"/>
<comment type="similarity">
    <text evidence="1 2">Belongs to the Cu-Zn superoxide dismutase family.</text>
</comment>
<evidence type="ECO:0000256" key="1">
    <source>
        <dbReference type="ARBA" id="ARBA00010457"/>
    </source>
</evidence>
<protein>
    <recommendedName>
        <fullName evidence="2">Superoxide dismutase [Cu-Zn]</fullName>
        <ecNumber evidence="2">1.15.1.1</ecNumber>
    </recommendedName>
</protein>
<keyword evidence="6" id="KW-1185">Reference proteome</keyword>
<reference evidence="5" key="1">
    <citation type="submission" date="2019-11" db="EMBL/GenBank/DDBJ databases">
        <title>Description of new Acetobacter species.</title>
        <authorList>
            <person name="Cleenwerck I."/>
            <person name="Sombolestani A.S."/>
        </authorList>
    </citation>
    <scope>NUCLEOTIDE SEQUENCE</scope>
    <source>
        <strain evidence="5">LMG 1626</strain>
    </source>
</reference>
<keyword evidence="2" id="KW-0479">Metal-binding</keyword>
<keyword evidence="2" id="KW-0862">Zinc</keyword>
<accession>A0A967BEH9</accession>
<name>A0A967BEH9_9PROT</name>
<dbReference type="InterPro" id="IPR018152">
    <property type="entry name" value="SOD_Cu/Zn_BS"/>
</dbReference>
<comment type="caution">
    <text evidence="5">The sequence shown here is derived from an EMBL/GenBank/DDBJ whole genome shotgun (WGS) entry which is preliminary data.</text>
</comment>
<dbReference type="InterPro" id="IPR024134">
    <property type="entry name" value="SOD_Cu/Zn_/chaperone"/>
</dbReference>
<dbReference type="RefSeq" id="WP_166318039.1">
    <property type="nucleotide sequence ID" value="NZ_WOTH01000041.1"/>
</dbReference>
<dbReference type="GO" id="GO:0005507">
    <property type="term" value="F:copper ion binding"/>
    <property type="evidence" value="ECO:0007669"/>
    <property type="project" value="InterPro"/>
</dbReference>
<evidence type="ECO:0000256" key="2">
    <source>
        <dbReference type="RuleBase" id="RU000393"/>
    </source>
</evidence>
<organism evidence="5 6">
    <name type="scientific">Acetobacter estunensis</name>
    <dbReference type="NCBI Taxonomy" id="104097"/>
    <lineage>
        <taxon>Bacteria</taxon>
        <taxon>Pseudomonadati</taxon>
        <taxon>Pseudomonadota</taxon>
        <taxon>Alphaproteobacteria</taxon>
        <taxon>Acetobacterales</taxon>
        <taxon>Acetobacteraceae</taxon>
        <taxon>Acetobacter</taxon>
    </lineage>
</organism>
<dbReference type="Proteomes" id="UP000597459">
    <property type="component" value="Unassembled WGS sequence"/>
</dbReference>
<dbReference type="SUPFAM" id="SSF49329">
    <property type="entry name" value="Cu,Zn superoxide dismutase-like"/>
    <property type="match status" value="1"/>
</dbReference>
<comment type="cofactor">
    <cofactor evidence="2">
        <name>Zn(2+)</name>
        <dbReference type="ChEBI" id="CHEBI:29105"/>
    </cofactor>
    <text evidence="2">Binds 1 zinc ion per subunit.</text>
</comment>
<dbReference type="Pfam" id="PF00080">
    <property type="entry name" value="Sod_Cu"/>
    <property type="match status" value="1"/>
</dbReference>
<dbReference type="GO" id="GO:0004784">
    <property type="term" value="F:superoxide dismutase activity"/>
    <property type="evidence" value="ECO:0007669"/>
    <property type="project" value="UniProtKB-EC"/>
</dbReference>
<dbReference type="InterPro" id="IPR001424">
    <property type="entry name" value="SOD_Cu_Zn_dom"/>
</dbReference>
<dbReference type="NCBIfam" id="NF047632">
    <property type="entry name" value="SodCCaul"/>
    <property type="match status" value="1"/>
</dbReference>
<comment type="catalytic activity">
    <reaction evidence="2">
        <text>2 superoxide + 2 H(+) = H2O2 + O2</text>
        <dbReference type="Rhea" id="RHEA:20696"/>
        <dbReference type="ChEBI" id="CHEBI:15378"/>
        <dbReference type="ChEBI" id="CHEBI:15379"/>
        <dbReference type="ChEBI" id="CHEBI:16240"/>
        <dbReference type="ChEBI" id="CHEBI:18421"/>
        <dbReference type="EC" id="1.15.1.1"/>
    </reaction>
</comment>
<evidence type="ECO:0000313" key="5">
    <source>
        <dbReference type="EMBL" id="NHO54992.1"/>
    </source>
</evidence>
<feature type="domain" description="Superoxide dismutase copper/zinc binding" evidence="4">
    <location>
        <begin position="42"/>
        <end position="176"/>
    </location>
</feature>
<evidence type="ECO:0000256" key="3">
    <source>
        <dbReference type="SAM" id="SignalP"/>
    </source>
</evidence>
<dbReference type="EMBL" id="WOTH01000041">
    <property type="protein sequence ID" value="NHO54992.1"/>
    <property type="molecule type" value="Genomic_DNA"/>
</dbReference>
<dbReference type="Gene3D" id="2.60.40.200">
    <property type="entry name" value="Superoxide dismutase, copper/zinc binding domain"/>
    <property type="match status" value="1"/>
</dbReference>
<comment type="cofactor">
    <cofactor evidence="2">
        <name>Cu cation</name>
        <dbReference type="ChEBI" id="CHEBI:23378"/>
    </cofactor>
    <text evidence="2">Binds 1 copper ion per subunit.</text>
</comment>
<evidence type="ECO:0000259" key="4">
    <source>
        <dbReference type="Pfam" id="PF00080"/>
    </source>
</evidence>